<dbReference type="SUPFAM" id="SSF47954">
    <property type="entry name" value="Cyclin-like"/>
    <property type="match status" value="2"/>
</dbReference>
<keyword evidence="1" id="KW-0195">Cyclin</keyword>
<gene>
    <name evidence="3" type="ORF">BEWA_042840</name>
</gene>
<dbReference type="InterPro" id="IPR006671">
    <property type="entry name" value="Cyclin_N"/>
</dbReference>
<dbReference type="GO" id="GO:0016538">
    <property type="term" value="F:cyclin-dependent protein serine/threonine kinase regulator activity"/>
    <property type="evidence" value="ECO:0007669"/>
    <property type="project" value="InterPro"/>
</dbReference>
<dbReference type="InterPro" id="IPR013763">
    <property type="entry name" value="Cyclin-like_dom"/>
</dbReference>
<dbReference type="InterPro" id="IPR043198">
    <property type="entry name" value="Cyclin/Ssn8"/>
</dbReference>
<dbReference type="Proteomes" id="UP000031512">
    <property type="component" value="Unassembled WGS sequence"/>
</dbReference>
<dbReference type="eggNOG" id="KOG0835">
    <property type="taxonomic scope" value="Eukaryota"/>
</dbReference>
<evidence type="ECO:0000313" key="3">
    <source>
        <dbReference type="EMBL" id="EKX74243.1"/>
    </source>
</evidence>
<evidence type="ECO:0000256" key="1">
    <source>
        <dbReference type="RuleBase" id="RU000383"/>
    </source>
</evidence>
<dbReference type="Gene3D" id="1.10.472.10">
    <property type="entry name" value="Cyclin-like"/>
    <property type="match status" value="2"/>
</dbReference>
<dbReference type="KEGG" id="beq:BEWA_042840"/>
<accession>L1LGJ3</accession>
<dbReference type="Pfam" id="PF00134">
    <property type="entry name" value="Cyclin_N"/>
    <property type="match status" value="1"/>
</dbReference>
<dbReference type="SMART" id="SM00385">
    <property type="entry name" value="CYCLIN"/>
    <property type="match status" value="2"/>
</dbReference>
<dbReference type="RefSeq" id="XP_004833695.1">
    <property type="nucleotide sequence ID" value="XM_004833638.1"/>
</dbReference>
<protein>
    <submittedName>
        <fullName evidence="3">Cyclin, putative</fullName>
    </submittedName>
</protein>
<dbReference type="PIRSF" id="PIRSF036580">
    <property type="entry name" value="Cyclin_L"/>
    <property type="match status" value="1"/>
</dbReference>
<dbReference type="PANTHER" id="PTHR10026">
    <property type="entry name" value="CYCLIN"/>
    <property type="match status" value="1"/>
</dbReference>
<reference evidence="3 4" key="1">
    <citation type="journal article" date="2012" name="BMC Genomics">
        <title>Comparative genomic analysis and phylogenetic position of Theileria equi.</title>
        <authorList>
            <person name="Kappmeyer L.S."/>
            <person name="Thiagarajan M."/>
            <person name="Herndon D.R."/>
            <person name="Ramsay J.D."/>
            <person name="Caler E."/>
            <person name="Djikeng A."/>
            <person name="Gillespie J.J."/>
            <person name="Lau A.O."/>
            <person name="Roalson E.H."/>
            <person name="Silva J.C."/>
            <person name="Silva M.G."/>
            <person name="Suarez C.E."/>
            <person name="Ueti M.W."/>
            <person name="Nene V.M."/>
            <person name="Mealey R.H."/>
            <person name="Knowles D.P."/>
            <person name="Brayton K.A."/>
        </authorList>
    </citation>
    <scope>NUCLEOTIDE SEQUENCE [LARGE SCALE GENOMIC DNA]</scope>
    <source>
        <strain evidence="3 4">WA</strain>
    </source>
</reference>
<dbReference type="InterPro" id="IPR036915">
    <property type="entry name" value="Cyclin-like_sf"/>
</dbReference>
<evidence type="ECO:0000259" key="2">
    <source>
        <dbReference type="SMART" id="SM00385"/>
    </source>
</evidence>
<dbReference type="AlphaFoldDB" id="L1LGJ3"/>
<name>L1LGJ3_THEEQ</name>
<proteinExistence type="inferred from homology"/>
<comment type="similarity">
    <text evidence="1">Belongs to the cyclin family.</text>
</comment>
<evidence type="ECO:0000313" key="4">
    <source>
        <dbReference type="Proteomes" id="UP000031512"/>
    </source>
</evidence>
<keyword evidence="4" id="KW-1185">Reference proteome</keyword>
<sequence>MSHKESELSKDIVIMLLAYGSELIQKGGILLKLNAVTIATGQSILHKFYFNHSLRKFNIRTTAAAACLLSCKLEENHRKVNHIVKVFEFLQYYEGKHKCSSSGQDFDNLSKTDILIIEKEILVEFAFRLDEIIVSPHRYVLQYTYALFRNLDQYTSQSVDQLAQRAWGYLNDSMRTSLICEIEPGVIAVGCIYLASASLGIPLKKDTLWFEVFNATWNDVIQVCKALDHLYSMGPVYYIDVNRKLS</sequence>
<comment type="caution">
    <text evidence="3">The sequence shown here is derived from an EMBL/GenBank/DDBJ whole genome shotgun (WGS) entry which is preliminary data.</text>
</comment>
<dbReference type="VEuPathDB" id="PiroplasmaDB:BEWA_042840"/>
<dbReference type="OrthoDB" id="10264655at2759"/>
<dbReference type="GO" id="GO:0006357">
    <property type="term" value="P:regulation of transcription by RNA polymerase II"/>
    <property type="evidence" value="ECO:0007669"/>
    <property type="project" value="InterPro"/>
</dbReference>
<feature type="domain" description="Cyclin-like" evidence="2">
    <location>
        <begin position="22"/>
        <end position="123"/>
    </location>
</feature>
<dbReference type="EMBL" id="ACOU01000002">
    <property type="protein sequence ID" value="EKX74243.1"/>
    <property type="molecule type" value="Genomic_DNA"/>
</dbReference>
<feature type="domain" description="Cyclin-like" evidence="2">
    <location>
        <begin position="145"/>
        <end position="232"/>
    </location>
</feature>
<dbReference type="GeneID" id="15807850"/>
<dbReference type="STRING" id="1537102.L1LGJ3"/>
<organism evidence="3 4">
    <name type="scientific">Theileria equi strain WA</name>
    <dbReference type="NCBI Taxonomy" id="1537102"/>
    <lineage>
        <taxon>Eukaryota</taxon>
        <taxon>Sar</taxon>
        <taxon>Alveolata</taxon>
        <taxon>Apicomplexa</taxon>
        <taxon>Aconoidasida</taxon>
        <taxon>Piroplasmida</taxon>
        <taxon>Theileriidae</taxon>
        <taxon>Theileria</taxon>
    </lineage>
</organism>